<dbReference type="PANTHER" id="PTHR43072">
    <property type="entry name" value="N-ACETYLTRANSFERASE"/>
    <property type="match status" value="1"/>
</dbReference>
<keyword evidence="1" id="KW-0808">Transferase</keyword>
<dbReference type="InterPro" id="IPR000182">
    <property type="entry name" value="GNAT_dom"/>
</dbReference>
<dbReference type="CDD" id="cd04301">
    <property type="entry name" value="NAT_SF"/>
    <property type="match status" value="1"/>
</dbReference>
<comment type="caution">
    <text evidence="4">The sequence shown here is derived from an EMBL/GenBank/DDBJ whole genome shotgun (WGS) entry which is preliminary data.</text>
</comment>
<reference evidence="4 5" key="1">
    <citation type="submission" date="2024-04" db="EMBL/GenBank/DDBJ databases">
        <title>whole genome sequencing of Lutimonas vermicola strain IMCC1616.</title>
        <authorList>
            <person name="Bae S.S."/>
        </authorList>
    </citation>
    <scope>NUCLEOTIDE SEQUENCE [LARGE SCALE GENOMIC DNA]</scope>
    <source>
        <strain evidence="4 5">IMCC1616</strain>
    </source>
</reference>
<dbReference type="InterPro" id="IPR016181">
    <property type="entry name" value="Acyl_CoA_acyltransferase"/>
</dbReference>
<sequence length="167" mass="18656">MKTQLIEIIPMISAHWAEVANIYKEGIETGMATFEKEVPSWEYWDSQHIKTCRLVATMQGSVVGWAGLSPVSSRCVYGGVAEVSVYVSPDARGKGVGEQLMKSLISESELRGYWTLQSGIFPENKASIKLHEKSGFRCIGFRERIGQLNGIWKNNILMERRSKTAGL</sequence>
<dbReference type="Proteomes" id="UP001474120">
    <property type="component" value="Unassembled WGS sequence"/>
</dbReference>
<protein>
    <submittedName>
        <fullName evidence="4">N-acetyltransferase family protein</fullName>
    </submittedName>
</protein>
<proteinExistence type="predicted"/>
<evidence type="ECO:0000313" key="4">
    <source>
        <dbReference type="EMBL" id="MEL4457060.1"/>
    </source>
</evidence>
<evidence type="ECO:0000256" key="2">
    <source>
        <dbReference type="ARBA" id="ARBA00023315"/>
    </source>
</evidence>
<evidence type="ECO:0000256" key="1">
    <source>
        <dbReference type="ARBA" id="ARBA00022679"/>
    </source>
</evidence>
<keyword evidence="2" id="KW-0012">Acyltransferase</keyword>
<organism evidence="4 5">
    <name type="scientific">Lutimonas vermicola</name>
    <dbReference type="NCBI Taxonomy" id="414288"/>
    <lineage>
        <taxon>Bacteria</taxon>
        <taxon>Pseudomonadati</taxon>
        <taxon>Bacteroidota</taxon>
        <taxon>Flavobacteriia</taxon>
        <taxon>Flavobacteriales</taxon>
        <taxon>Flavobacteriaceae</taxon>
        <taxon>Lutimonas</taxon>
    </lineage>
</organism>
<dbReference type="Gene3D" id="3.40.630.30">
    <property type="match status" value="1"/>
</dbReference>
<dbReference type="Pfam" id="PF00583">
    <property type="entry name" value="Acetyltransf_1"/>
    <property type="match status" value="1"/>
</dbReference>
<evidence type="ECO:0000259" key="3">
    <source>
        <dbReference type="PROSITE" id="PS51186"/>
    </source>
</evidence>
<feature type="domain" description="N-acetyltransferase" evidence="3">
    <location>
        <begin position="6"/>
        <end position="163"/>
    </location>
</feature>
<dbReference type="PANTHER" id="PTHR43072:SF23">
    <property type="entry name" value="UPF0039 PROTEIN C11D3.02C"/>
    <property type="match status" value="1"/>
</dbReference>
<evidence type="ECO:0000313" key="5">
    <source>
        <dbReference type="Proteomes" id="UP001474120"/>
    </source>
</evidence>
<dbReference type="PROSITE" id="PS51186">
    <property type="entry name" value="GNAT"/>
    <property type="match status" value="1"/>
</dbReference>
<dbReference type="SUPFAM" id="SSF55729">
    <property type="entry name" value="Acyl-CoA N-acyltransferases (Nat)"/>
    <property type="match status" value="1"/>
</dbReference>
<name>A0ABU9L6U3_9FLAO</name>
<gene>
    <name evidence="4" type="ORF">AABB81_14215</name>
</gene>
<accession>A0ABU9L6U3</accession>
<dbReference type="EMBL" id="JBCDNA010000003">
    <property type="protein sequence ID" value="MEL4457060.1"/>
    <property type="molecule type" value="Genomic_DNA"/>
</dbReference>
<dbReference type="RefSeq" id="WP_342161221.1">
    <property type="nucleotide sequence ID" value="NZ_JBCDNA010000003.1"/>
</dbReference>
<keyword evidence="5" id="KW-1185">Reference proteome</keyword>